<feature type="region of interest" description="Disordered" evidence="1">
    <location>
        <begin position="385"/>
        <end position="419"/>
    </location>
</feature>
<feature type="compositionally biased region" description="Acidic residues" evidence="1">
    <location>
        <begin position="237"/>
        <end position="260"/>
    </location>
</feature>
<proteinExistence type="predicted"/>
<dbReference type="EMBL" id="FJOG01000017">
    <property type="protein sequence ID" value="CZR60917.1"/>
    <property type="molecule type" value="Genomic_DNA"/>
</dbReference>
<organism evidence="2 3">
    <name type="scientific">Phialocephala subalpina</name>
    <dbReference type="NCBI Taxonomy" id="576137"/>
    <lineage>
        <taxon>Eukaryota</taxon>
        <taxon>Fungi</taxon>
        <taxon>Dikarya</taxon>
        <taxon>Ascomycota</taxon>
        <taxon>Pezizomycotina</taxon>
        <taxon>Leotiomycetes</taxon>
        <taxon>Helotiales</taxon>
        <taxon>Mollisiaceae</taxon>
        <taxon>Phialocephala</taxon>
        <taxon>Phialocephala fortinii species complex</taxon>
    </lineage>
</organism>
<dbReference type="Proteomes" id="UP000184330">
    <property type="component" value="Unassembled WGS sequence"/>
</dbReference>
<feature type="compositionally biased region" description="Low complexity" evidence="1">
    <location>
        <begin position="126"/>
        <end position="135"/>
    </location>
</feature>
<dbReference type="AlphaFoldDB" id="A0A1L7X7E3"/>
<evidence type="ECO:0000256" key="1">
    <source>
        <dbReference type="SAM" id="MobiDB-lite"/>
    </source>
</evidence>
<feature type="compositionally biased region" description="Low complexity" evidence="1">
    <location>
        <begin position="155"/>
        <end position="169"/>
    </location>
</feature>
<feature type="compositionally biased region" description="Polar residues" evidence="1">
    <location>
        <begin position="194"/>
        <end position="212"/>
    </location>
</feature>
<name>A0A1L7X7E3_9HELO</name>
<sequence length="419" mass="44346">MVNPQAQCCGHLNSVRVPVHSQTFLQLPSTNPNFQLKVHHSLRVTVQFAPSNTRDLNIQKSEPSLLCLHRSILRKKRGIFTISSQSHNVNSLPHKICQHVFLGPLGPPAPVGQGNAPPANPPNAPNPAAQHPAAGFNALGFQPAGPVFPPPPANNPANNGLGLNAFAPNSQPPANIPANNALGMNAFNPGPQPQAGNQANNGLGMNAFNSGPQVPASLFGMNHLNQGGPPPQGAGNDSDDDSVEDSDDEDPDNRDVDEQEELSPIALRIACPIVVVGNNNVVAIDAAKIATQIAKVMVKTLQDLAAGCSGVPMIDQDGRPRPVECRVDCKVKVNGNKNTVGEKAVLAMIPPQIRTAMVQGTLPVTPLSPTEDTLMEEMINRNRKALGHAVKKEEREAKDDEDGLMDDAAKASRKRAHGP</sequence>
<evidence type="ECO:0000313" key="2">
    <source>
        <dbReference type="EMBL" id="CZR60917.1"/>
    </source>
</evidence>
<protein>
    <submittedName>
        <fullName evidence="2">Uncharacterized protein</fullName>
    </submittedName>
</protein>
<evidence type="ECO:0000313" key="3">
    <source>
        <dbReference type="Proteomes" id="UP000184330"/>
    </source>
</evidence>
<keyword evidence="3" id="KW-1185">Reference proteome</keyword>
<feature type="region of interest" description="Disordered" evidence="1">
    <location>
        <begin position="108"/>
        <end position="260"/>
    </location>
</feature>
<dbReference type="OrthoDB" id="5409271at2759"/>
<gene>
    <name evidence="2" type="ORF">PAC_10813</name>
</gene>
<reference evidence="2 3" key="1">
    <citation type="submission" date="2016-03" db="EMBL/GenBank/DDBJ databases">
        <authorList>
            <person name="Ploux O."/>
        </authorList>
    </citation>
    <scope>NUCLEOTIDE SEQUENCE [LARGE SCALE GENOMIC DNA]</scope>
    <source>
        <strain evidence="2 3">UAMH 11012</strain>
    </source>
</reference>
<accession>A0A1L7X7E3</accession>